<dbReference type="SUPFAM" id="SSF53474">
    <property type="entry name" value="alpha/beta-Hydrolases"/>
    <property type="match status" value="1"/>
</dbReference>
<gene>
    <name evidence="2" type="ORF">DFP99_0541</name>
</gene>
<dbReference type="GO" id="GO:0016787">
    <property type="term" value="F:hydrolase activity"/>
    <property type="evidence" value="ECO:0007669"/>
    <property type="project" value="InterPro"/>
</dbReference>
<evidence type="ECO:0000313" key="3">
    <source>
        <dbReference type="Proteomes" id="UP000254912"/>
    </source>
</evidence>
<dbReference type="KEGG" id="wso:WSWS_00912"/>
<organism evidence="2 3">
    <name type="scientific">Weissella soli</name>
    <dbReference type="NCBI Taxonomy" id="155866"/>
    <lineage>
        <taxon>Bacteria</taxon>
        <taxon>Bacillati</taxon>
        <taxon>Bacillota</taxon>
        <taxon>Bacilli</taxon>
        <taxon>Lactobacillales</taxon>
        <taxon>Lactobacillaceae</taxon>
        <taxon>Weissella</taxon>
    </lineage>
</organism>
<dbReference type="Proteomes" id="UP000254912">
    <property type="component" value="Unassembled WGS sequence"/>
</dbReference>
<comment type="caution">
    <text evidence="2">The sequence shown here is derived from an EMBL/GenBank/DDBJ whole genome shotgun (WGS) entry which is preliminary data.</text>
</comment>
<dbReference type="AlphaFoldDB" id="A0A288Q8R1"/>
<accession>A0A288Q8R1</accession>
<dbReference type="InterPro" id="IPR029058">
    <property type="entry name" value="AB_hydrolase_fold"/>
</dbReference>
<sequence length="221" mass="25042">MMVKTNENIRHAYVSGDPDKVPFLLLHGTGGDEKDMLELGEFLGSDNPMLSIRGRVNENGLNRYFERFEDGTFNIDSLHEESEWLVGAIRDLALRYDFDPSEFVVVGYSNGANVAVQMLMRHPEISFRAAVLLHPMLIEPTDIVVNLEDTKIFMTYGEFDPLVSQEAFANLKDTLRKGNPALSVFRYQASHAINQVEMQAAKLWLYGNGFVAAETEEHHHH</sequence>
<name>A0A288Q8R1_9LACO</name>
<dbReference type="EMBL" id="QRAS01000001">
    <property type="protein sequence ID" value="RDL12112.1"/>
    <property type="molecule type" value="Genomic_DNA"/>
</dbReference>
<dbReference type="Gene3D" id="3.40.50.1820">
    <property type="entry name" value="alpha/beta hydrolase"/>
    <property type="match status" value="1"/>
</dbReference>
<keyword evidence="3" id="KW-1185">Reference proteome</keyword>
<evidence type="ECO:0000259" key="1">
    <source>
        <dbReference type="Pfam" id="PF01738"/>
    </source>
</evidence>
<dbReference type="InterPro" id="IPR002925">
    <property type="entry name" value="Dienelactn_hydro"/>
</dbReference>
<feature type="domain" description="Dienelactone hydrolase" evidence="1">
    <location>
        <begin position="89"/>
        <end position="197"/>
    </location>
</feature>
<evidence type="ECO:0000313" key="2">
    <source>
        <dbReference type="EMBL" id="RDL12112.1"/>
    </source>
</evidence>
<reference evidence="2 3" key="1">
    <citation type="submission" date="2018-07" db="EMBL/GenBank/DDBJ databases">
        <title>Genomic Encyclopedia of Type Strains, Phase III (KMG-III): the genomes of soil and plant-associated and newly described type strains.</title>
        <authorList>
            <person name="Whitman W."/>
        </authorList>
    </citation>
    <scope>NUCLEOTIDE SEQUENCE [LARGE SCALE GENOMIC DNA]</scope>
    <source>
        <strain evidence="2 3">CECT 7031</strain>
    </source>
</reference>
<protein>
    <submittedName>
        <fullName evidence="2">Phospholipase/carboxylesterase</fullName>
    </submittedName>
</protein>
<proteinExistence type="predicted"/>
<dbReference type="Pfam" id="PF01738">
    <property type="entry name" value="DLH"/>
    <property type="match status" value="1"/>
</dbReference>